<accession>A0A9Q0E0D7</accession>
<dbReference type="Proteomes" id="UP001148018">
    <property type="component" value="Unassembled WGS sequence"/>
</dbReference>
<evidence type="ECO:0000313" key="1">
    <source>
        <dbReference type="EMBL" id="KAJ3597891.1"/>
    </source>
</evidence>
<proteinExistence type="predicted"/>
<organism evidence="1 2">
    <name type="scientific">Muraenolepis orangiensis</name>
    <name type="common">Patagonian moray cod</name>
    <dbReference type="NCBI Taxonomy" id="630683"/>
    <lineage>
        <taxon>Eukaryota</taxon>
        <taxon>Metazoa</taxon>
        <taxon>Chordata</taxon>
        <taxon>Craniata</taxon>
        <taxon>Vertebrata</taxon>
        <taxon>Euteleostomi</taxon>
        <taxon>Actinopterygii</taxon>
        <taxon>Neopterygii</taxon>
        <taxon>Teleostei</taxon>
        <taxon>Neoteleostei</taxon>
        <taxon>Acanthomorphata</taxon>
        <taxon>Zeiogadaria</taxon>
        <taxon>Gadariae</taxon>
        <taxon>Gadiformes</taxon>
        <taxon>Muraenolepidoidei</taxon>
        <taxon>Muraenolepididae</taxon>
        <taxon>Muraenolepis</taxon>
    </lineage>
</organism>
<gene>
    <name evidence="1" type="ORF">NHX12_001407</name>
</gene>
<name>A0A9Q0E0D7_9TELE</name>
<protein>
    <submittedName>
        <fullName evidence="1">Uncharacterized protein</fullName>
    </submittedName>
</protein>
<dbReference type="OrthoDB" id="2428896at2759"/>
<feature type="non-terminal residue" evidence="1">
    <location>
        <position position="57"/>
    </location>
</feature>
<dbReference type="EMBL" id="JANIIK010000109">
    <property type="protein sequence ID" value="KAJ3597891.1"/>
    <property type="molecule type" value="Genomic_DNA"/>
</dbReference>
<comment type="caution">
    <text evidence="1">The sequence shown here is derived from an EMBL/GenBank/DDBJ whole genome shotgun (WGS) entry which is preliminary data.</text>
</comment>
<evidence type="ECO:0000313" key="2">
    <source>
        <dbReference type="Proteomes" id="UP001148018"/>
    </source>
</evidence>
<keyword evidence="2" id="KW-1185">Reference proteome</keyword>
<sequence length="57" mass="6224">MDPGNALHPGRIKETKNFEGTKTVGDFVMAGGSDYKLFKDNCHQGAEGARSYNFDLS</sequence>
<dbReference type="AlphaFoldDB" id="A0A9Q0E0D7"/>
<reference evidence="1" key="1">
    <citation type="submission" date="2022-07" db="EMBL/GenBank/DDBJ databases">
        <title>Chromosome-level genome of Muraenolepis orangiensis.</title>
        <authorList>
            <person name="Kim J."/>
        </authorList>
    </citation>
    <scope>NUCLEOTIDE SEQUENCE</scope>
    <source>
        <strain evidence="1">KU_S4_2022</strain>
        <tissue evidence="1">Muscle</tissue>
    </source>
</reference>